<evidence type="ECO:0000313" key="4">
    <source>
        <dbReference type="Proteomes" id="UP000198660"/>
    </source>
</evidence>
<dbReference type="InterPro" id="IPR014729">
    <property type="entry name" value="Rossmann-like_a/b/a_fold"/>
</dbReference>
<gene>
    <name evidence="3" type="ORF">SAMN05444972_10544</name>
</gene>
<dbReference type="InterPro" id="IPR003848">
    <property type="entry name" value="DUF218"/>
</dbReference>
<evidence type="ECO:0000259" key="2">
    <source>
        <dbReference type="Pfam" id="PF02698"/>
    </source>
</evidence>
<dbReference type="RefSeq" id="WP_091836261.1">
    <property type="nucleotide sequence ID" value="NZ_FPAA01000005.1"/>
</dbReference>
<feature type="transmembrane region" description="Helical" evidence="1">
    <location>
        <begin position="12"/>
        <end position="33"/>
    </location>
</feature>
<sequence length="197" mass="22245">MKPLKKTKKTIMLFLLGMLLLVLSIIGIFWSSVSQYDDTELPTSSRDAAIVLGAALWSDQPSPALKERLEVAIDLYKKKRVQTLILSGGQGDDTISEAEGMKRYLLKHQIPEDALQLENRSTNTRENLINSKFLFKKNNIDTIYIVTHDYHMKRALSYAKQNGINAFPAVAHSTVLFTPFWKARECIALAKEAVLHP</sequence>
<evidence type="ECO:0000313" key="3">
    <source>
        <dbReference type="EMBL" id="SFS63253.1"/>
    </source>
</evidence>
<name>A0A1I6REX2_9BACL</name>
<protein>
    <submittedName>
        <fullName evidence="3">Protein SanA, affects membrane permeability for vancomycin</fullName>
    </submittedName>
</protein>
<dbReference type="OrthoDB" id="9782395at2"/>
<dbReference type="AlphaFoldDB" id="A0A1I6REX2"/>
<dbReference type="CDD" id="cd06259">
    <property type="entry name" value="YdcF-like"/>
    <property type="match status" value="1"/>
</dbReference>
<keyword evidence="4" id="KW-1185">Reference proteome</keyword>
<dbReference type="Proteomes" id="UP000198660">
    <property type="component" value="Unassembled WGS sequence"/>
</dbReference>
<organism evidence="3 4">
    <name type="scientific">Marininema halotolerans</name>
    <dbReference type="NCBI Taxonomy" id="1155944"/>
    <lineage>
        <taxon>Bacteria</taxon>
        <taxon>Bacillati</taxon>
        <taxon>Bacillota</taxon>
        <taxon>Bacilli</taxon>
        <taxon>Bacillales</taxon>
        <taxon>Thermoactinomycetaceae</taxon>
        <taxon>Marininema</taxon>
    </lineage>
</organism>
<dbReference type="GO" id="GO:0005886">
    <property type="term" value="C:plasma membrane"/>
    <property type="evidence" value="ECO:0007669"/>
    <property type="project" value="TreeGrafter"/>
</dbReference>
<keyword evidence="1" id="KW-1133">Transmembrane helix</keyword>
<dbReference type="InterPro" id="IPR051599">
    <property type="entry name" value="Cell_Envelope_Assoc"/>
</dbReference>
<feature type="domain" description="DUF218" evidence="2">
    <location>
        <begin position="47"/>
        <end position="176"/>
    </location>
</feature>
<dbReference type="PANTHER" id="PTHR30336:SF20">
    <property type="entry name" value="DUF218 DOMAIN-CONTAINING PROTEIN"/>
    <property type="match status" value="1"/>
</dbReference>
<proteinExistence type="predicted"/>
<keyword evidence="1" id="KW-0472">Membrane</keyword>
<accession>A0A1I6REX2</accession>
<reference evidence="4" key="1">
    <citation type="submission" date="2016-10" db="EMBL/GenBank/DDBJ databases">
        <authorList>
            <person name="Varghese N."/>
            <person name="Submissions S."/>
        </authorList>
    </citation>
    <scope>NUCLEOTIDE SEQUENCE [LARGE SCALE GENOMIC DNA]</scope>
    <source>
        <strain evidence="4">DSM 45789</strain>
    </source>
</reference>
<keyword evidence="1" id="KW-0812">Transmembrane</keyword>
<evidence type="ECO:0000256" key="1">
    <source>
        <dbReference type="SAM" id="Phobius"/>
    </source>
</evidence>
<dbReference type="Pfam" id="PF02698">
    <property type="entry name" value="DUF218"/>
    <property type="match status" value="1"/>
</dbReference>
<dbReference type="PANTHER" id="PTHR30336">
    <property type="entry name" value="INNER MEMBRANE PROTEIN, PROBABLE PERMEASE"/>
    <property type="match status" value="1"/>
</dbReference>
<dbReference type="EMBL" id="FPAA01000005">
    <property type="protein sequence ID" value="SFS63253.1"/>
    <property type="molecule type" value="Genomic_DNA"/>
</dbReference>
<dbReference type="Gene3D" id="3.40.50.620">
    <property type="entry name" value="HUPs"/>
    <property type="match status" value="1"/>
</dbReference>